<dbReference type="Pfam" id="PF10742">
    <property type="entry name" value="DUF2555"/>
    <property type="match status" value="1"/>
</dbReference>
<evidence type="ECO:0000313" key="1">
    <source>
        <dbReference type="EMBL" id="BAY98941.1"/>
    </source>
</evidence>
<organism evidence="1 2">
    <name type="scientific">Tolypothrix tenuis PCC 7101</name>
    <dbReference type="NCBI Taxonomy" id="231146"/>
    <lineage>
        <taxon>Bacteria</taxon>
        <taxon>Bacillati</taxon>
        <taxon>Cyanobacteriota</taxon>
        <taxon>Cyanophyceae</taxon>
        <taxon>Nostocales</taxon>
        <taxon>Tolypothrichaceae</taxon>
        <taxon>Tolypothrix</taxon>
    </lineage>
</organism>
<dbReference type="Proteomes" id="UP000218785">
    <property type="component" value="Chromosome"/>
</dbReference>
<dbReference type="AlphaFoldDB" id="A0A1Z4N004"/>
<keyword evidence="2" id="KW-1185">Reference proteome</keyword>
<evidence type="ECO:0000313" key="2">
    <source>
        <dbReference type="Proteomes" id="UP000218785"/>
    </source>
</evidence>
<dbReference type="RefSeq" id="WP_096576732.1">
    <property type="nucleotide sequence ID" value="NZ_CAWNJS010000001.1"/>
</dbReference>
<proteinExistence type="predicted"/>
<reference evidence="1 2" key="1">
    <citation type="submission" date="2017-06" db="EMBL/GenBank/DDBJ databases">
        <title>Genome sequencing of cyanobaciteial culture collection at National Institute for Environmental Studies (NIES).</title>
        <authorList>
            <person name="Hirose Y."/>
            <person name="Shimura Y."/>
            <person name="Fujisawa T."/>
            <person name="Nakamura Y."/>
            <person name="Kawachi M."/>
        </authorList>
    </citation>
    <scope>NUCLEOTIDE SEQUENCE [LARGE SCALE GENOMIC DNA]</scope>
    <source>
        <strain evidence="1 2">NIES-37</strain>
    </source>
</reference>
<protein>
    <recommendedName>
        <fullName evidence="3">DUF2555 domain-containing protein</fullName>
    </recommendedName>
</protein>
<dbReference type="KEGG" id="ttq:NIES37_29190"/>
<sequence>MKTLGISRKEIAAMTAAEVEELAARLELDNYSNAFEGLNDWHLLRAIAFQRPELVEPYIHLLDLEPYDEA</sequence>
<gene>
    <name evidence="1" type="ORF">NIES37_29190</name>
</gene>
<evidence type="ECO:0008006" key="3">
    <source>
        <dbReference type="Google" id="ProtNLM"/>
    </source>
</evidence>
<dbReference type="InterPro" id="IPR019678">
    <property type="entry name" value="DUF2555"/>
</dbReference>
<accession>A0A1Z4N004</accession>
<name>A0A1Z4N004_9CYAN</name>
<dbReference type="EMBL" id="AP018248">
    <property type="protein sequence ID" value="BAY98941.1"/>
    <property type="molecule type" value="Genomic_DNA"/>
</dbReference>